<evidence type="ECO:0000313" key="2">
    <source>
        <dbReference type="Proteomes" id="UP001324115"/>
    </source>
</evidence>
<dbReference type="Gene3D" id="3.60.10.10">
    <property type="entry name" value="Endonuclease/exonuclease/phosphatase"/>
    <property type="match status" value="1"/>
</dbReference>
<dbReference type="Proteomes" id="UP001324115">
    <property type="component" value="Unassembled WGS sequence"/>
</dbReference>
<sequence>MTDLSSNSFWLLFAIYASPKYVERRFLWDNLSTVAGLHSLPWVIAGDFNEVLLGEDKYGGRLMNVNRVLNFQECMNNCEAYVKHLERTHSDHSPIVFSLRLEHGANFPRSFRF</sequence>
<dbReference type="AlphaFoldDB" id="A0AAN7GCH7"/>
<dbReference type="InterPro" id="IPR036691">
    <property type="entry name" value="Endo/exonu/phosph_ase_sf"/>
</dbReference>
<protein>
    <recommendedName>
        <fullName evidence="3">Exo_endo_phos domain-containing protein</fullName>
    </recommendedName>
</protein>
<name>A0AAN7GCH7_QUERU</name>
<dbReference type="EMBL" id="JAXUIC010000001">
    <property type="protein sequence ID" value="KAK4606811.1"/>
    <property type="molecule type" value="Genomic_DNA"/>
</dbReference>
<dbReference type="PANTHER" id="PTHR35218">
    <property type="entry name" value="RNASE H DOMAIN-CONTAINING PROTEIN"/>
    <property type="match status" value="1"/>
</dbReference>
<reference evidence="1 2" key="1">
    <citation type="journal article" date="2023" name="G3 (Bethesda)">
        <title>A haplotype-resolved chromosome-scale genome for Quercus rubra L. provides insights into the genetics of adaptive traits for red oak species.</title>
        <authorList>
            <person name="Kapoor B."/>
            <person name="Jenkins J."/>
            <person name="Schmutz J."/>
            <person name="Zhebentyayeva T."/>
            <person name="Kuelheim C."/>
            <person name="Coggeshall M."/>
            <person name="Heim C."/>
            <person name="Lasky J.R."/>
            <person name="Leites L."/>
            <person name="Islam-Faridi N."/>
            <person name="Romero-Severson J."/>
            <person name="DeLeo V.L."/>
            <person name="Lucas S.M."/>
            <person name="Lazic D."/>
            <person name="Gailing O."/>
            <person name="Carlson J."/>
            <person name="Staton M."/>
        </authorList>
    </citation>
    <scope>NUCLEOTIDE SEQUENCE [LARGE SCALE GENOMIC DNA]</scope>
    <source>
        <strain evidence="1">Pseudo-F2</strain>
    </source>
</reference>
<proteinExistence type="predicted"/>
<keyword evidence="2" id="KW-1185">Reference proteome</keyword>
<evidence type="ECO:0000313" key="1">
    <source>
        <dbReference type="EMBL" id="KAK4606811.1"/>
    </source>
</evidence>
<accession>A0AAN7GCH7</accession>
<gene>
    <name evidence="1" type="ORF">RGQ29_000875</name>
</gene>
<comment type="caution">
    <text evidence="1">The sequence shown here is derived from an EMBL/GenBank/DDBJ whole genome shotgun (WGS) entry which is preliminary data.</text>
</comment>
<organism evidence="1 2">
    <name type="scientific">Quercus rubra</name>
    <name type="common">Northern red oak</name>
    <name type="synonym">Quercus borealis</name>
    <dbReference type="NCBI Taxonomy" id="3512"/>
    <lineage>
        <taxon>Eukaryota</taxon>
        <taxon>Viridiplantae</taxon>
        <taxon>Streptophyta</taxon>
        <taxon>Embryophyta</taxon>
        <taxon>Tracheophyta</taxon>
        <taxon>Spermatophyta</taxon>
        <taxon>Magnoliopsida</taxon>
        <taxon>eudicotyledons</taxon>
        <taxon>Gunneridae</taxon>
        <taxon>Pentapetalae</taxon>
        <taxon>rosids</taxon>
        <taxon>fabids</taxon>
        <taxon>Fagales</taxon>
        <taxon>Fagaceae</taxon>
        <taxon>Quercus</taxon>
    </lineage>
</organism>
<dbReference type="SUPFAM" id="SSF56219">
    <property type="entry name" value="DNase I-like"/>
    <property type="match status" value="1"/>
</dbReference>
<dbReference type="PANTHER" id="PTHR35218:SF9">
    <property type="entry name" value="ENDONUCLEASE_EXONUCLEASE_PHOSPHATASE DOMAIN-CONTAINING PROTEIN"/>
    <property type="match status" value="1"/>
</dbReference>
<evidence type="ECO:0008006" key="3">
    <source>
        <dbReference type="Google" id="ProtNLM"/>
    </source>
</evidence>